<evidence type="ECO:0000313" key="2">
    <source>
        <dbReference type="Proteomes" id="UP001054945"/>
    </source>
</evidence>
<keyword evidence="2" id="KW-1185">Reference proteome</keyword>
<proteinExistence type="predicted"/>
<accession>A0AAV4R373</accession>
<protein>
    <submittedName>
        <fullName evidence="1">Uncharacterized protein</fullName>
    </submittedName>
</protein>
<name>A0AAV4R373_CAEEX</name>
<feature type="non-terminal residue" evidence="1">
    <location>
        <position position="57"/>
    </location>
</feature>
<dbReference type="Proteomes" id="UP001054945">
    <property type="component" value="Unassembled WGS sequence"/>
</dbReference>
<evidence type="ECO:0000313" key="1">
    <source>
        <dbReference type="EMBL" id="GIY14852.1"/>
    </source>
</evidence>
<reference evidence="1 2" key="1">
    <citation type="submission" date="2021-06" db="EMBL/GenBank/DDBJ databases">
        <title>Caerostris extrusa draft genome.</title>
        <authorList>
            <person name="Kono N."/>
            <person name="Arakawa K."/>
        </authorList>
    </citation>
    <scope>NUCLEOTIDE SEQUENCE [LARGE SCALE GENOMIC DNA]</scope>
</reference>
<sequence length="57" mass="6185">MTTTIENSLISILKGNSIQSGIAILIIEQPNLLGNKGMVSRYKDCGYKASSLKEQVD</sequence>
<dbReference type="EMBL" id="BPLR01007154">
    <property type="protein sequence ID" value="GIY14852.1"/>
    <property type="molecule type" value="Genomic_DNA"/>
</dbReference>
<organism evidence="1 2">
    <name type="scientific">Caerostris extrusa</name>
    <name type="common">Bark spider</name>
    <name type="synonym">Caerostris bankana</name>
    <dbReference type="NCBI Taxonomy" id="172846"/>
    <lineage>
        <taxon>Eukaryota</taxon>
        <taxon>Metazoa</taxon>
        <taxon>Ecdysozoa</taxon>
        <taxon>Arthropoda</taxon>
        <taxon>Chelicerata</taxon>
        <taxon>Arachnida</taxon>
        <taxon>Araneae</taxon>
        <taxon>Araneomorphae</taxon>
        <taxon>Entelegynae</taxon>
        <taxon>Araneoidea</taxon>
        <taxon>Araneidae</taxon>
        <taxon>Caerostris</taxon>
    </lineage>
</organism>
<dbReference type="AlphaFoldDB" id="A0AAV4R373"/>
<gene>
    <name evidence="1" type="ORF">CEXT_103671</name>
</gene>
<comment type="caution">
    <text evidence="1">The sequence shown here is derived from an EMBL/GenBank/DDBJ whole genome shotgun (WGS) entry which is preliminary data.</text>
</comment>